<dbReference type="Pfam" id="PF13287">
    <property type="entry name" value="Fn3_assoc"/>
    <property type="match status" value="1"/>
</dbReference>
<dbReference type="InterPro" id="IPR001806">
    <property type="entry name" value="Small_GTPase"/>
</dbReference>
<feature type="compositionally biased region" description="Polar residues" evidence="1">
    <location>
        <begin position="680"/>
        <end position="702"/>
    </location>
</feature>
<proteinExistence type="predicted"/>
<dbReference type="InterPro" id="IPR059177">
    <property type="entry name" value="GH29D-like_dom"/>
</dbReference>
<evidence type="ECO:0000313" key="5">
    <source>
        <dbReference type="Proteomes" id="UP000007350"/>
    </source>
</evidence>
<dbReference type="SMART" id="SM00174">
    <property type="entry name" value="RHO"/>
    <property type="match status" value="1"/>
</dbReference>
<comment type="caution">
    <text evidence="4">The sequence shown here is derived from an EMBL/GenBank/DDBJ whole genome shotgun (WGS) entry which is preliminary data.</text>
</comment>
<accession>K2MZE3</accession>
<dbReference type="Gene3D" id="3.40.50.300">
    <property type="entry name" value="P-loop containing nucleotide triphosphate hydrolases"/>
    <property type="match status" value="1"/>
</dbReference>
<dbReference type="Pfam" id="PF13290">
    <property type="entry name" value="CHB_HEX_C_1"/>
    <property type="match status" value="1"/>
</dbReference>
<keyword evidence="2" id="KW-0812">Transmembrane</keyword>
<name>K2MZE3_TRYCR</name>
<sequence>MTQKKSVFFFLMGMRGESHFLLLLFLLFPLTYFACGGGGFGIVTFVPAWVFLFFFFFLSFLPSACASTFRAVDGRDGVFVGSMALHHLSDMTLEELDHFVRTNGESMQLSPADVVALHLHRQRRAYLSGRERPLCLHDSMKRGDERPSCHALRLLILGDETDAKLRLAALLLHGGGRPRHETLLLGLGPAEEETEPVGGDGNCRGDVVLPRIEVLVPAVADVTASLRGELCIASDVVLLCFSVNERVTFDALRQRWWKDEVGRAFAVLAQDLADAHHATAWPATPVIVVGLAAEKRQVVAGRNTIPVSHTEAVELAKKMGASKYMEIFSDNVHHARSLMTQCMQVTNAFQQSLLKEVGAEALSFLTAAKQQMLWCHLRVPKPDGKVDSPAMQLRLNMTPGITYFMTFDGTDPRHHASPAQVPYDGVVDLRPYNKQPGTVLRICGMARCAYSSIVLEIEVPSTLKPPSGYFDAAWRRFVLTKTPDDALCAHREVRYTLDGTQPTRASMLYTHPIELDVKSSANAPWGSWRSSVTPPRVIRLAAFAEDEFTSPTVTYEVPAVLKTPKIEYSPHESTVFLNSMQPMVDYHYTLDGTMPTLTSPLYTGPFSLAADVTQQVRVVAFPRVFFPSREAVFYVPKVNTTSIGSGMRGGDINNTMAAATANTATSRINSAFHITRTTIMRQQHSAQKLRSNSLNSVMGTNTSGRRRKSRSNVNSSHEEENGQSQTLVRSSTSFSSSYASSPKLRTAARAALNRCHGNGSSSCGINTVTSETCNAKETPLKRRVCSSSLSPLASQILRARSKSHTDGGDGDGDENLLQVSMATTTMGSCDVMKCKKRGDDKKSGKKRGLKEDMKSNCVTPQCTADDNIVVFDFPEPISLSYISVMTPGEGAGPKSYEVEVKHAYGTDFLSVGSGELKDIKGVQKLQVIDNACLFPIDKVRCVFDGAASGFCVKDLKVHGKTFN</sequence>
<dbReference type="GO" id="GO:0005525">
    <property type="term" value="F:GTP binding"/>
    <property type="evidence" value="ECO:0007669"/>
    <property type="project" value="InterPro"/>
</dbReference>
<keyword evidence="5" id="KW-1185">Reference proteome</keyword>
<keyword evidence="2" id="KW-0472">Membrane</keyword>
<evidence type="ECO:0000256" key="1">
    <source>
        <dbReference type="SAM" id="MobiDB-lite"/>
    </source>
</evidence>
<feature type="region of interest" description="Disordered" evidence="1">
    <location>
        <begin position="680"/>
        <end position="738"/>
    </location>
</feature>
<evidence type="ECO:0000256" key="2">
    <source>
        <dbReference type="SAM" id="Phobius"/>
    </source>
</evidence>
<gene>
    <name evidence="4" type="ORF">MOQ_005078</name>
</gene>
<dbReference type="GO" id="GO:0003924">
    <property type="term" value="F:GTPase activity"/>
    <property type="evidence" value="ECO:0007669"/>
    <property type="project" value="InterPro"/>
</dbReference>
<dbReference type="InterPro" id="IPR026876">
    <property type="entry name" value="Fn3_assoc_repeat"/>
</dbReference>
<feature type="transmembrane region" description="Helical" evidence="2">
    <location>
        <begin position="46"/>
        <end position="65"/>
    </location>
</feature>
<feature type="domain" description="GH29D-like beta-sandwich" evidence="3">
    <location>
        <begin position="572"/>
        <end position="621"/>
    </location>
</feature>
<reference evidence="4 5" key="1">
    <citation type="journal article" date="2012" name="BMC Genomics">
        <title>Comparative genomic analysis of human infective Trypanosoma cruzi lineages with the bat-restricted subspecies T. cruzi marinkellei.</title>
        <authorList>
            <person name="Franzen O."/>
            <person name="Talavera-Lopez C."/>
            <person name="Ochaya S."/>
            <person name="Butler C.E."/>
            <person name="Messenger L.A."/>
            <person name="Lewis M.D."/>
            <person name="Llewellyn M.S."/>
            <person name="Marinkelle C.J."/>
            <person name="Tyler K.M."/>
            <person name="Miles M.A."/>
            <person name="Andersson B."/>
        </authorList>
    </citation>
    <scope>NUCLEOTIDE SEQUENCE [LARGE SCALE GENOMIC DNA]</scope>
    <source>
        <strain evidence="4 5">B7</strain>
    </source>
</reference>
<evidence type="ECO:0000313" key="4">
    <source>
        <dbReference type="EMBL" id="EKF31094.1"/>
    </source>
</evidence>
<organism evidence="4 5">
    <name type="scientific">Trypanosoma cruzi marinkellei</name>
    <dbReference type="NCBI Taxonomy" id="85056"/>
    <lineage>
        <taxon>Eukaryota</taxon>
        <taxon>Discoba</taxon>
        <taxon>Euglenozoa</taxon>
        <taxon>Kinetoplastea</taxon>
        <taxon>Metakinetoplastina</taxon>
        <taxon>Trypanosomatida</taxon>
        <taxon>Trypanosomatidae</taxon>
        <taxon>Trypanosoma</taxon>
        <taxon>Schizotrypanum</taxon>
    </lineage>
</organism>
<protein>
    <recommendedName>
        <fullName evidence="3">GH29D-like beta-sandwich domain-containing protein</fullName>
    </recommendedName>
</protein>
<evidence type="ECO:0000259" key="3">
    <source>
        <dbReference type="Pfam" id="PF13290"/>
    </source>
</evidence>
<dbReference type="PROSITE" id="PS51421">
    <property type="entry name" value="RAS"/>
    <property type="match status" value="1"/>
</dbReference>
<dbReference type="InterPro" id="IPR027417">
    <property type="entry name" value="P-loop_NTPase"/>
</dbReference>
<dbReference type="EMBL" id="AHKC01011066">
    <property type="protein sequence ID" value="EKF31094.1"/>
    <property type="molecule type" value="Genomic_DNA"/>
</dbReference>
<dbReference type="OrthoDB" id="8830751at2759"/>
<dbReference type="Proteomes" id="UP000007350">
    <property type="component" value="Unassembled WGS sequence"/>
</dbReference>
<keyword evidence="2" id="KW-1133">Transmembrane helix</keyword>
<dbReference type="AlphaFoldDB" id="K2MZE3"/>